<evidence type="ECO:0000313" key="1">
    <source>
        <dbReference type="EMBL" id="BDZ41628.1"/>
    </source>
</evidence>
<gene>
    <name evidence="1" type="ORF">GCM10025865_09270</name>
</gene>
<accession>A0ABM8G0U9</accession>
<dbReference type="EMBL" id="AP027729">
    <property type="protein sequence ID" value="BDZ41628.1"/>
    <property type="molecule type" value="Genomic_DNA"/>
</dbReference>
<name>A0ABM8G0U9_9CELL</name>
<proteinExistence type="predicted"/>
<dbReference type="RefSeq" id="WP_286218738.1">
    <property type="nucleotide sequence ID" value="NZ_AP027729.1"/>
</dbReference>
<protein>
    <submittedName>
        <fullName evidence="1">Uncharacterized protein</fullName>
    </submittedName>
</protein>
<organism evidence="1 2">
    <name type="scientific">Paraoerskovia sediminicola</name>
    <dbReference type="NCBI Taxonomy" id="1138587"/>
    <lineage>
        <taxon>Bacteria</taxon>
        <taxon>Bacillati</taxon>
        <taxon>Actinomycetota</taxon>
        <taxon>Actinomycetes</taxon>
        <taxon>Micrococcales</taxon>
        <taxon>Cellulomonadaceae</taxon>
        <taxon>Paraoerskovia</taxon>
    </lineage>
</organism>
<dbReference type="Proteomes" id="UP001321475">
    <property type="component" value="Chromosome"/>
</dbReference>
<sequence>MTLGVAGALPAELAHDHVLVVPEGTDLAEYARSRYLDAGWAREPVSTVQATAEMPRAVGARFRGSQVRAEARPGILTLDDELCAVGPFPLTPAQTQALDVEQGAIGYALHAAQPPARGGPAAAAEDRDGLVRAFGPAMPVGAELRALRWAVAVARAVRGSLVTSTNEVVTPDPRSSVDLTLYSAHALTAGQVLPMLRKVQPGARVVDESRVERGPAAFTLVGESPYDGDLHVWLQRATDVPLALQRRAWREYGPFEYRMMWRPAEPLELDVEHPSGTHLIARERVRSAIAGLSVALTARIGGTVVSDSGFVVGSDELRARAEMSRGGSVWV</sequence>
<keyword evidence="2" id="KW-1185">Reference proteome</keyword>
<reference evidence="2" key="1">
    <citation type="journal article" date="2019" name="Int. J. Syst. Evol. Microbiol.">
        <title>The Global Catalogue of Microorganisms (GCM) 10K type strain sequencing project: providing services to taxonomists for standard genome sequencing and annotation.</title>
        <authorList>
            <consortium name="The Broad Institute Genomics Platform"/>
            <consortium name="The Broad Institute Genome Sequencing Center for Infectious Disease"/>
            <person name="Wu L."/>
            <person name="Ma J."/>
        </authorList>
    </citation>
    <scope>NUCLEOTIDE SEQUENCE [LARGE SCALE GENOMIC DNA]</scope>
    <source>
        <strain evidence="2">NBRC 108565</strain>
    </source>
</reference>
<evidence type="ECO:0000313" key="2">
    <source>
        <dbReference type="Proteomes" id="UP001321475"/>
    </source>
</evidence>